<evidence type="ECO:0000313" key="5">
    <source>
        <dbReference type="Proteomes" id="UP000006727"/>
    </source>
</evidence>
<dbReference type="AlphaFoldDB" id="A0A2K1JXL8"/>
<comment type="similarity">
    <text evidence="1">Belongs to the DP1 family.</text>
</comment>
<dbReference type="EMBL" id="ABEU02000010">
    <property type="protein sequence ID" value="PNR46275.1"/>
    <property type="molecule type" value="Genomic_DNA"/>
</dbReference>
<dbReference type="EnsemblPlants" id="Pp3c10_4040V3.1">
    <property type="protein sequence ID" value="Pp3c10_4040V3.1"/>
    <property type="gene ID" value="Pp3c10_4040"/>
</dbReference>
<evidence type="ECO:0000313" key="4">
    <source>
        <dbReference type="EnsemblPlants" id="Pp3c10_4040V3.1"/>
    </source>
</evidence>
<dbReference type="Gramene" id="Pp3c10_4040V3.1">
    <property type="protein sequence ID" value="Pp3c10_4040V3.1"/>
    <property type="gene ID" value="Pp3c10_4040"/>
</dbReference>
<dbReference type="EnsemblPlants" id="Pp3c10_4040V3.2">
    <property type="protein sequence ID" value="Pp3c10_4040V3.2"/>
    <property type="gene ID" value="Pp3c10_4040"/>
</dbReference>
<evidence type="ECO:0000256" key="2">
    <source>
        <dbReference type="SAM" id="MobiDB-lite"/>
    </source>
</evidence>
<reference evidence="3 5" key="2">
    <citation type="journal article" date="2018" name="Plant J.">
        <title>The Physcomitrella patens chromosome-scale assembly reveals moss genome structure and evolution.</title>
        <authorList>
            <person name="Lang D."/>
            <person name="Ullrich K.K."/>
            <person name="Murat F."/>
            <person name="Fuchs J."/>
            <person name="Jenkins J."/>
            <person name="Haas F.B."/>
            <person name="Piednoel M."/>
            <person name="Gundlach H."/>
            <person name="Van Bel M."/>
            <person name="Meyberg R."/>
            <person name="Vives C."/>
            <person name="Morata J."/>
            <person name="Symeonidi A."/>
            <person name="Hiss M."/>
            <person name="Muchero W."/>
            <person name="Kamisugi Y."/>
            <person name="Saleh O."/>
            <person name="Blanc G."/>
            <person name="Decker E.L."/>
            <person name="van Gessel N."/>
            <person name="Grimwood J."/>
            <person name="Hayes R.D."/>
            <person name="Graham S.W."/>
            <person name="Gunter L.E."/>
            <person name="McDaniel S.F."/>
            <person name="Hoernstein S.N.W."/>
            <person name="Larsson A."/>
            <person name="Li F.W."/>
            <person name="Perroud P.F."/>
            <person name="Phillips J."/>
            <person name="Ranjan P."/>
            <person name="Rokshar D.S."/>
            <person name="Rothfels C.J."/>
            <person name="Schneider L."/>
            <person name="Shu S."/>
            <person name="Stevenson D.W."/>
            <person name="Thummler F."/>
            <person name="Tillich M."/>
            <person name="Villarreal Aguilar J.C."/>
            <person name="Widiez T."/>
            <person name="Wong G.K."/>
            <person name="Wymore A."/>
            <person name="Zhang Y."/>
            <person name="Zimmer A.D."/>
            <person name="Quatrano R.S."/>
            <person name="Mayer K.F.X."/>
            <person name="Goodstein D."/>
            <person name="Casacuberta J.M."/>
            <person name="Vandepoele K."/>
            <person name="Reski R."/>
            <person name="Cuming A.C."/>
            <person name="Tuskan G.A."/>
            <person name="Maumus F."/>
            <person name="Salse J."/>
            <person name="Schmutz J."/>
            <person name="Rensing S.A."/>
        </authorList>
    </citation>
    <scope>NUCLEOTIDE SEQUENCE [LARGE SCALE GENOMIC DNA]</scope>
    <source>
        <strain evidence="4 5">cv. Gransden 2004</strain>
    </source>
</reference>
<dbReference type="InterPro" id="IPR004345">
    <property type="entry name" value="TB2_DP1_HVA22"/>
</dbReference>
<organism evidence="3">
    <name type="scientific">Physcomitrium patens</name>
    <name type="common">Spreading-leaved earth moss</name>
    <name type="synonym">Physcomitrella patens</name>
    <dbReference type="NCBI Taxonomy" id="3218"/>
    <lineage>
        <taxon>Eukaryota</taxon>
        <taxon>Viridiplantae</taxon>
        <taxon>Streptophyta</taxon>
        <taxon>Embryophyta</taxon>
        <taxon>Bryophyta</taxon>
        <taxon>Bryophytina</taxon>
        <taxon>Bryopsida</taxon>
        <taxon>Funariidae</taxon>
        <taxon>Funariales</taxon>
        <taxon>Funariaceae</taxon>
        <taxon>Physcomitrium</taxon>
    </lineage>
</organism>
<dbReference type="Proteomes" id="UP000006727">
    <property type="component" value="Chromosome 10"/>
</dbReference>
<gene>
    <name evidence="4" type="primary">LOC112287576</name>
    <name evidence="3" type="ORF">PHYPA_013394</name>
</gene>
<comment type="subcellular location">
    <subcellularLocation>
        <location evidence="1">Membrane</location>
        <topology evidence="1">Multi-pass membrane protein</topology>
    </subcellularLocation>
</comment>
<evidence type="ECO:0000256" key="1">
    <source>
        <dbReference type="RuleBase" id="RU362006"/>
    </source>
</evidence>
<reference evidence="4" key="3">
    <citation type="submission" date="2020-12" db="UniProtKB">
        <authorList>
            <consortium name="EnsemblPlants"/>
        </authorList>
    </citation>
    <scope>IDENTIFICATION</scope>
</reference>
<keyword evidence="5" id="KW-1185">Reference proteome</keyword>
<evidence type="ECO:0000313" key="3">
    <source>
        <dbReference type="EMBL" id="PNR46275.1"/>
    </source>
</evidence>
<dbReference type="PaxDb" id="3218-PP1S51_202V6.1"/>
<sequence length="294" mass="32738">MIGSFVTRGLIMAVGYVYPAYECYKIVERPMPDLEHLRFWCQYWMIIAVVTVIERLADIVVSWVPMYSEAKLAFIIYLWYPKTMGTTYVYSTLLRPFVVQYESEIDHNLNEVRTRAGDIALLWWQKGSMYAQARFYELLQFLASQSNKVQQNPSGAPSRTPAQGLSRGLPQGVPQSYPPPGASGSETAPYPPQEAQAGQGQYPPPPSSSAGAHIRRQSGSRGVPVGDSDHGVVEKHSEKRTSYRLEDRSGTSVGGQNPPPRVQNTKTRPQTDSPWSISAWIPSLLGTTPSKKVD</sequence>
<dbReference type="GeneID" id="112287576"/>
<dbReference type="Pfam" id="PF03134">
    <property type="entry name" value="TB2_DP1_HVA22"/>
    <property type="match status" value="1"/>
</dbReference>
<dbReference type="KEGG" id="ppp:112287576"/>
<dbReference type="Gramene" id="Pp3c10_4040V3.2">
    <property type="protein sequence ID" value="Pp3c10_4040V3.2"/>
    <property type="gene ID" value="Pp3c10_4040"/>
</dbReference>
<dbReference type="GO" id="GO:0016020">
    <property type="term" value="C:membrane"/>
    <property type="evidence" value="ECO:0007669"/>
    <property type="project" value="UniProtKB-SubCell"/>
</dbReference>
<reference evidence="3 5" key="1">
    <citation type="journal article" date="2008" name="Science">
        <title>The Physcomitrella genome reveals evolutionary insights into the conquest of land by plants.</title>
        <authorList>
            <person name="Rensing S."/>
            <person name="Lang D."/>
            <person name="Zimmer A."/>
            <person name="Terry A."/>
            <person name="Salamov A."/>
            <person name="Shapiro H."/>
            <person name="Nishiyama T."/>
            <person name="Perroud P.-F."/>
            <person name="Lindquist E."/>
            <person name="Kamisugi Y."/>
            <person name="Tanahashi T."/>
            <person name="Sakakibara K."/>
            <person name="Fujita T."/>
            <person name="Oishi K."/>
            <person name="Shin-I T."/>
            <person name="Kuroki Y."/>
            <person name="Toyoda A."/>
            <person name="Suzuki Y."/>
            <person name="Hashimoto A."/>
            <person name="Yamaguchi K."/>
            <person name="Sugano A."/>
            <person name="Kohara Y."/>
            <person name="Fujiyama A."/>
            <person name="Anterola A."/>
            <person name="Aoki S."/>
            <person name="Ashton N."/>
            <person name="Barbazuk W.B."/>
            <person name="Barker E."/>
            <person name="Bennetzen J."/>
            <person name="Bezanilla M."/>
            <person name="Blankenship R."/>
            <person name="Cho S.H."/>
            <person name="Dutcher S."/>
            <person name="Estelle M."/>
            <person name="Fawcett J.A."/>
            <person name="Gundlach H."/>
            <person name="Hanada K."/>
            <person name="Heyl A."/>
            <person name="Hicks K.A."/>
            <person name="Hugh J."/>
            <person name="Lohr M."/>
            <person name="Mayer K."/>
            <person name="Melkozernov A."/>
            <person name="Murata T."/>
            <person name="Nelson D."/>
            <person name="Pils B."/>
            <person name="Prigge M."/>
            <person name="Reiss B."/>
            <person name="Renner T."/>
            <person name="Rombauts S."/>
            <person name="Rushton P."/>
            <person name="Sanderfoot A."/>
            <person name="Schween G."/>
            <person name="Shiu S.-H."/>
            <person name="Stueber K."/>
            <person name="Theodoulou F.L."/>
            <person name="Tu H."/>
            <person name="Van de Peer Y."/>
            <person name="Verrier P.J."/>
            <person name="Waters E."/>
            <person name="Wood A."/>
            <person name="Yang L."/>
            <person name="Cove D."/>
            <person name="Cuming A."/>
            <person name="Hasebe M."/>
            <person name="Lucas S."/>
            <person name="Mishler D.B."/>
            <person name="Reski R."/>
            <person name="Grigoriev I."/>
            <person name="Quatrano R.S."/>
            <person name="Boore J.L."/>
        </authorList>
    </citation>
    <scope>NUCLEOTIDE SEQUENCE [LARGE SCALE GENOMIC DNA]</scope>
    <source>
        <strain evidence="4 5">cv. Gransden 2004</strain>
    </source>
</reference>
<dbReference type="PANTHER" id="PTHR12300">
    <property type="entry name" value="HVA22-LIKE PROTEINS"/>
    <property type="match status" value="1"/>
</dbReference>
<dbReference type="PANTHER" id="PTHR12300:SF117">
    <property type="entry name" value="LP05237P-RELATED"/>
    <property type="match status" value="1"/>
</dbReference>
<dbReference type="OrthoDB" id="434647at2759"/>
<feature type="compositionally biased region" description="Basic and acidic residues" evidence="2">
    <location>
        <begin position="227"/>
        <end position="249"/>
    </location>
</feature>
<feature type="compositionally biased region" description="Polar residues" evidence="2">
    <location>
        <begin position="285"/>
        <end position="294"/>
    </location>
</feature>
<protein>
    <recommendedName>
        <fullName evidence="1">HVA22-like protein</fullName>
    </recommendedName>
</protein>
<feature type="compositionally biased region" description="Polar residues" evidence="2">
    <location>
        <begin position="262"/>
        <end position="276"/>
    </location>
</feature>
<feature type="compositionally biased region" description="Polar residues" evidence="2">
    <location>
        <begin position="149"/>
        <end position="163"/>
    </location>
</feature>
<dbReference type="FunCoup" id="A0A2K1JXL8">
    <property type="interactions" value="2202"/>
</dbReference>
<accession>A0A2K1JXL8</accession>
<feature type="region of interest" description="Disordered" evidence="2">
    <location>
        <begin position="149"/>
        <end position="294"/>
    </location>
</feature>
<dbReference type="STRING" id="3218.A0A2K1JXL8"/>
<dbReference type="RefSeq" id="XP_024386453.1">
    <property type="nucleotide sequence ID" value="XM_024530685.2"/>
</dbReference>
<proteinExistence type="inferred from homology"/>
<name>A0A2K1JXL8_PHYPA</name>